<dbReference type="SMART" id="SM00614">
    <property type="entry name" value="ZnF_BED"/>
    <property type="match status" value="1"/>
</dbReference>
<comment type="caution">
    <text evidence="7">The sequence shown here is derived from an EMBL/GenBank/DDBJ whole genome shotgun (WGS) entry which is preliminary data.</text>
</comment>
<keyword evidence="9" id="KW-1185">Reference proteome</keyword>
<evidence type="ECO:0000256" key="3">
    <source>
        <dbReference type="ARBA" id="ARBA00022833"/>
    </source>
</evidence>
<dbReference type="InterPro" id="IPR036236">
    <property type="entry name" value="Znf_C2H2_sf"/>
</dbReference>
<name>A0A814YYP6_9BILA</name>
<dbReference type="SUPFAM" id="SSF57667">
    <property type="entry name" value="beta-beta-alpha zinc fingers"/>
    <property type="match status" value="1"/>
</dbReference>
<feature type="region of interest" description="Disordered" evidence="5">
    <location>
        <begin position="1"/>
        <end position="23"/>
    </location>
</feature>
<evidence type="ECO:0000313" key="8">
    <source>
        <dbReference type="EMBL" id="CAF3999080.1"/>
    </source>
</evidence>
<evidence type="ECO:0000313" key="9">
    <source>
        <dbReference type="Proteomes" id="UP000663829"/>
    </source>
</evidence>
<evidence type="ECO:0000259" key="6">
    <source>
        <dbReference type="PROSITE" id="PS50808"/>
    </source>
</evidence>
<dbReference type="Pfam" id="PF02892">
    <property type="entry name" value="zf-BED"/>
    <property type="match status" value="1"/>
</dbReference>
<dbReference type="GO" id="GO:0003677">
    <property type="term" value="F:DNA binding"/>
    <property type="evidence" value="ECO:0007669"/>
    <property type="project" value="InterPro"/>
</dbReference>
<reference evidence="7" key="1">
    <citation type="submission" date="2021-02" db="EMBL/GenBank/DDBJ databases">
        <authorList>
            <person name="Nowell W R."/>
        </authorList>
    </citation>
    <scope>NUCLEOTIDE SEQUENCE</scope>
</reference>
<keyword evidence="2 4" id="KW-0863">Zinc-finger</keyword>
<proteinExistence type="predicted"/>
<dbReference type="Proteomes" id="UP000663829">
    <property type="component" value="Unassembled WGS sequence"/>
</dbReference>
<dbReference type="PROSITE" id="PS50808">
    <property type="entry name" value="ZF_BED"/>
    <property type="match status" value="1"/>
</dbReference>
<dbReference type="EMBL" id="CAJOBC010009892">
    <property type="protein sequence ID" value="CAF3999080.1"/>
    <property type="molecule type" value="Genomic_DNA"/>
</dbReference>
<feature type="non-terminal residue" evidence="7">
    <location>
        <position position="72"/>
    </location>
</feature>
<evidence type="ECO:0000256" key="4">
    <source>
        <dbReference type="PROSITE-ProRule" id="PRU00027"/>
    </source>
</evidence>
<protein>
    <recommendedName>
        <fullName evidence="6">BED-type domain-containing protein</fullName>
    </recommendedName>
</protein>
<evidence type="ECO:0000313" key="7">
    <source>
        <dbReference type="EMBL" id="CAF1236728.1"/>
    </source>
</evidence>
<dbReference type="OrthoDB" id="1869581at2759"/>
<dbReference type="AlphaFoldDB" id="A0A814YYP6"/>
<evidence type="ECO:0000256" key="5">
    <source>
        <dbReference type="SAM" id="MobiDB-lite"/>
    </source>
</evidence>
<dbReference type="InterPro" id="IPR003656">
    <property type="entry name" value="Znf_BED"/>
</dbReference>
<dbReference type="GO" id="GO:0008270">
    <property type="term" value="F:zinc ion binding"/>
    <property type="evidence" value="ECO:0007669"/>
    <property type="project" value="UniProtKB-KW"/>
</dbReference>
<feature type="compositionally biased region" description="Low complexity" evidence="5">
    <location>
        <begin position="1"/>
        <end position="16"/>
    </location>
</feature>
<dbReference type="EMBL" id="CAJNOQ010009887">
    <property type="protein sequence ID" value="CAF1236728.1"/>
    <property type="molecule type" value="Genomic_DNA"/>
</dbReference>
<sequence length="72" mass="7938">MASPISNPSSSWSSPQTPTPPKRIRKKTSLVWNYFTEKNGGGVECVLCQRSMDNNSNSTTSMLFHLSVAHLP</sequence>
<keyword evidence="1" id="KW-0479">Metal-binding</keyword>
<organism evidence="7 9">
    <name type="scientific">Didymodactylos carnosus</name>
    <dbReference type="NCBI Taxonomy" id="1234261"/>
    <lineage>
        <taxon>Eukaryota</taxon>
        <taxon>Metazoa</taxon>
        <taxon>Spiralia</taxon>
        <taxon>Gnathifera</taxon>
        <taxon>Rotifera</taxon>
        <taxon>Eurotatoria</taxon>
        <taxon>Bdelloidea</taxon>
        <taxon>Philodinida</taxon>
        <taxon>Philodinidae</taxon>
        <taxon>Didymodactylos</taxon>
    </lineage>
</organism>
<gene>
    <name evidence="7" type="ORF">GPM918_LOCUS25453</name>
    <name evidence="8" type="ORF">SRO942_LOCUS25459</name>
</gene>
<evidence type="ECO:0000256" key="1">
    <source>
        <dbReference type="ARBA" id="ARBA00022723"/>
    </source>
</evidence>
<feature type="domain" description="BED-type" evidence="6">
    <location>
        <begin position="26"/>
        <end position="72"/>
    </location>
</feature>
<accession>A0A814YYP6</accession>
<evidence type="ECO:0000256" key="2">
    <source>
        <dbReference type="ARBA" id="ARBA00022771"/>
    </source>
</evidence>
<keyword evidence="3" id="KW-0862">Zinc</keyword>
<dbReference type="Proteomes" id="UP000681722">
    <property type="component" value="Unassembled WGS sequence"/>
</dbReference>